<gene>
    <name evidence="3" type="ordered locus">Tpau_2637</name>
</gene>
<dbReference type="EMBL" id="CP001966">
    <property type="protein sequence ID" value="ADG79237.1"/>
    <property type="molecule type" value="Genomic_DNA"/>
</dbReference>
<protein>
    <recommendedName>
        <fullName evidence="5">Transmembrane protein</fullName>
    </recommendedName>
</protein>
<dbReference type="eggNOG" id="ENOG50343II">
    <property type="taxonomic scope" value="Bacteria"/>
</dbReference>
<feature type="region of interest" description="Disordered" evidence="1">
    <location>
        <begin position="149"/>
        <end position="200"/>
    </location>
</feature>
<feature type="compositionally biased region" description="Low complexity" evidence="1">
    <location>
        <begin position="82"/>
        <end position="108"/>
    </location>
</feature>
<accession>D5USG6</accession>
<proteinExistence type="predicted"/>
<keyword evidence="4" id="KW-1185">Reference proteome</keyword>
<dbReference type="RefSeq" id="WP_013127254.1">
    <property type="nucleotide sequence ID" value="NC_014158.1"/>
</dbReference>
<keyword evidence="2" id="KW-1133">Transmembrane helix</keyword>
<dbReference type="KEGG" id="tpr:Tpau_2637"/>
<evidence type="ECO:0000256" key="2">
    <source>
        <dbReference type="SAM" id="Phobius"/>
    </source>
</evidence>
<keyword evidence="2" id="KW-0472">Membrane</keyword>
<feature type="region of interest" description="Disordered" evidence="1">
    <location>
        <begin position="58"/>
        <end position="114"/>
    </location>
</feature>
<name>D5USG6_TSUPD</name>
<evidence type="ECO:0008006" key="5">
    <source>
        <dbReference type="Google" id="ProtNLM"/>
    </source>
</evidence>
<keyword evidence="2" id="KW-0812">Transmembrane</keyword>
<dbReference type="Proteomes" id="UP000001213">
    <property type="component" value="Chromosome"/>
</dbReference>
<reference evidence="4" key="1">
    <citation type="submission" date="2010-03" db="EMBL/GenBank/DDBJ databases">
        <title>The complete chromosome of Tsukamurella paurometabola DSM 20162.</title>
        <authorList>
            <consortium name="US DOE Joint Genome Institute (JGI-PGF)"/>
            <person name="Lucas S."/>
            <person name="Copeland A."/>
            <person name="Lapidus A."/>
            <person name="Glavina del Rio T."/>
            <person name="Dalin E."/>
            <person name="Tice H."/>
            <person name="Bruce D."/>
            <person name="Goodwin L."/>
            <person name="Pitluck S."/>
            <person name="Kyrpides N."/>
            <person name="Mavromatis K."/>
            <person name="Ivanova N."/>
            <person name="Mikhailova N."/>
            <person name="Munk A.C."/>
            <person name="Brettin T."/>
            <person name="Detter J.C."/>
            <person name="Tapia R."/>
            <person name="Han C."/>
            <person name="Larimer F."/>
            <person name="Land M."/>
            <person name="Hauser L."/>
            <person name="Markowitz V."/>
            <person name="Cheng J.-F."/>
            <person name="Hugenholtz P."/>
            <person name="Woyke T."/>
            <person name="Wu D."/>
            <person name="Jando M."/>
            <person name="Brambilla E."/>
            <person name="Klenk H.-P."/>
            <person name="Eisen J.A."/>
        </authorList>
    </citation>
    <scope>NUCLEOTIDE SEQUENCE [LARGE SCALE GENOMIC DNA]</scope>
    <source>
        <strain evidence="4">ATCC 8368 / DSM 20162 / CCUG 35730 / CIP 100753 / JCM 10117 / KCTC 9821 / NBRC 16120 / NCIMB 702349 / NCTC 13040</strain>
    </source>
</reference>
<evidence type="ECO:0000313" key="4">
    <source>
        <dbReference type="Proteomes" id="UP000001213"/>
    </source>
</evidence>
<reference evidence="3 4" key="2">
    <citation type="journal article" date="2011" name="Stand. Genomic Sci.">
        <title>Complete genome sequence of Tsukamurella paurometabola type strain (no. 33).</title>
        <authorList>
            <person name="Munk A.C."/>
            <person name="Lapidus A."/>
            <person name="Lucas S."/>
            <person name="Nolan M."/>
            <person name="Tice H."/>
            <person name="Cheng J.F."/>
            <person name="Del Rio T.G."/>
            <person name="Goodwin L."/>
            <person name="Pitluck S."/>
            <person name="Liolios K."/>
            <person name="Huntemann M."/>
            <person name="Ivanova N."/>
            <person name="Mavromatis K."/>
            <person name="Mikhailova N."/>
            <person name="Pati A."/>
            <person name="Chen A."/>
            <person name="Palaniappan K."/>
            <person name="Tapia R."/>
            <person name="Han C."/>
            <person name="Land M."/>
            <person name="Hauser L."/>
            <person name="Chang Y.J."/>
            <person name="Jeffries C.D."/>
            <person name="Brettin T."/>
            <person name="Yasawong M."/>
            <person name="Brambilla E.M."/>
            <person name="Rohde M."/>
            <person name="Sikorski J."/>
            <person name="Goker M."/>
            <person name="Detter J.C."/>
            <person name="Woyke T."/>
            <person name="Bristow J."/>
            <person name="Eisen J.A."/>
            <person name="Markowitz V."/>
            <person name="Hugenholtz P."/>
            <person name="Kyrpides N.C."/>
            <person name="Klenk H.P."/>
        </authorList>
    </citation>
    <scope>NUCLEOTIDE SEQUENCE [LARGE SCALE GENOMIC DNA]</scope>
    <source>
        <strain evidence="4">ATCC 8368 / DSM 20162 / CCUG 35730 / CIP 100753 / JCM 10117 / KCTC 9821 / NBRC 16120 / NCIMB 702349 / NCTC 13040</strain>
    </source>
</reference>
<evidence type="ECO:0000256" key="1">
    <source>
        <dbReference type="SAM" id="MobiDB-lite"/>
    </source>
</evidence>
<evidence type="ECO:0000313" key="3">
    <source>
        <dbReference type="EMBL" id="ADG79237.1"/>
    </source>
</evidence>
<dbReference type="STRING" id="521096.Tpau_2637"/>
<feature type="transmembrane region" description="Helical" evidence="2">
    <location>
        <begin position="26"/>
        <end position="47"/>
    </location>
</feature>
<dbReference type="HOGENOM" id="CLU_1244898_0_0_11"/>
<sequence>MLLAALGATIVGFVLLIVALVTGNLWLAIACVVVSVIGVVLLLIDVLTYRRADRDKSVAQRLGDDEAPAWSPGDADADEAAATDPGDVSANDPPAVASASGVVADPAVTTGDDVADTEITQVVPRIAGGDDDAAREAATVGHEEFGHHDVAADDDSEPPTGKFSIGGQQWSHESAADTDDDSTRGLFAPGRYDPDMTDQIPQIEVERAWGAEWEPPEEPGTK</sequence>
<organism evidence="3 4">
    <name type="scientific">Tsukamurella paurometabola (strain ATCC 8368 / DSM 20162 / CCUG 35730 / CIP 100753 / JCM 10117 / KCTC 9821 / NBRC 16120 / NCIMB 702349 / NCTC 13040)</name>
    <name type="common">Corynebacterium paurometabolum</name>
    <dbReference type="NCBI Taxonomy" id="521096"/>
    <lineage>
        <taxon>Bacteria</taxon>
        <taxon>Bacillati</taxon>
        <taxon>Actinomycetota</taxon>
        <taxon>Actinomycetes</taxon>
        <taxon>Mycobacteriales</taxon>
        <taxon>Tsukamurellaceae</taxon>
        <taxon>Tsukamurella</taxon>
    </lineage>
</organism>
<dbReference type="AlphaFoldDB" id="D5USG6"/>